<evidence type="ECO:0000313" key="3">
    <source>
        <dbReference type="Proteomes" id="UP000824469"/>
    </source>
</evidence>
<keyword evidence="3" id="KW-1185">Reference proteome</keyword>
<dbReference type="InterPro" id="IPR036163">
    <property type="entry name" value="HMA_dom_sf"/>
</dbReference>
<dbReference type="InterPro" id="IPR006121">
    <property type="entry name" value="HMA_dom"/>
</dbReference>
<name>A0AA38GGX7_TAXCH</name>
<dbReference type="SUPFAM" id="SSF55008">
    <property type="entry name" value="HMA, heavy metal-associated domain"/>
    <property type="match status" value="1"/>
</dbReference>
<dbReference type="Proteomes" id="UP000824469">
    <property type="component" value="Unassembled WGS sequence"/>
</dbReference>
<dbReference type="PROSITE" id="PS50846">
    <property type="entry name" value="HMA_2"/>
    <property type="match status" value="1"/>
</dbReference>
<comment type="caution">
    <text evidence="2">The sequence shown here is derived from an EMBL/GenBank/DDBJ whole genome shotgun (WGS) entry which is preliminary data.</text>
</comment>
<dbReference type="CDD" id="cd00371">
    <property type="entry name" value="HMA"/>
    <property type="match status" value="1"/>
</dbReference>
<dbReference type="EMBL" id="JAHRHJ020000003">
    <property type="protein sequence ID" value="KAH9321827.1"/>
    <property type="molecule type" value="Genomic_DNA"/>
</dbReference>
<proteinExistence type="predicted"/>
<evidence type="ECO:0000259" key="1">
    <source>
        <dbReference type="PROSITE" id="PS50846"/>
    </source>
</evidence>
<reference evidence="2 3" key="1">
    <citation type="journal article" date="2021" name="Nat. Plants">
        <title>The Taxus genome provides insights into paclitaxel biosynthesis.</title>
        <authorList>
            <person name="Xiong X."/>
            <person name="Gou J."/>
            <person name="Liao Q."/>
            <person name="Li Y."/>
            <person name="Zhou Q."/>
            <person name="Bi G."/>
            <person name="Li C."/>
            <person name="Du R."/>
            <person name="Wang X."/>
            <person name="Sun T."/>
            <person name="Guo L."/>
            <person name="Liang H."/>
            <person name="Lu P."/>
            <person name="Wu Y."/>
            <person name="Zhang Z."/>
            <person name="Ro D.K."/>
            <person name="Shang Y."/>
            <person name="Huang S."/>
            <person name="Yan J."/>
        </authorList>
    </citation>
    <scope>NUCLEOTIDE SEQUENCE [LARGE SCALE GENOMIC DNA]</scope>
    <source>
        <strain evidence="2">Ta-2019</strain>
    </source>
</reference>
<dbReference type="AlphaFoldDB" id="A0AA38GGX7"/>
<sequence length="53" mass="6348">MKLMFGPLEYFADKFRGNRKYRTKKILETVELKVRMDCDGCERTVRNALTRMS</sequence>
<feature type="non-terminal residue" evidence="2">
    <location>
        <position position="53"/>
    </location>
</feature>
<accession>A0AA38GGX7</accession>
<gene>
    <name evidence="2" type="ORF">KI387_016466</name>
</gene>
<feature type="domain" description="HMA" evidence="1">
    <location>
        <begin position="27"/>
        <end position="53"/>
    </location>
</feature>
<protein>
    <recommendedName>
        <fullName evidence="1">HMA domain-containing protein</fullName>
    </recommendedName>
</protein>
<dbReference type="GO" id="GO:0046872">
    <property type="term" value="F:metal ion binding"/>
    <property type="evidence" value="ECO:0007669"/>
    <property type="project" value="InterPro"/>
</dbReference>
<organism evidence="2 3">
    <name type="scientific">Taxus chinensis</name>
    <name type="common">Chinese yew</name>
    <name type="synonym">Taxus wallichiana var. chinensis</name>
    <dbReference type="NCBI Taxonomy" id="29808"/>
    <lineage>
        <taxon>Eukaryota</taxon>
        <taxon>Viridiplantae</taxon>
        <taxon>Streptophyta</taxon>
        <taxon>Embryophyta</taxon>
        <taxon>Tracheophyta</taxon>
        <taxon>Spermatophyta</taxon>
        <taxon>Pinopsida</taxon>
        <taxon>Pinidae</taxon>
        <taxon>Conifers II</taxon>
        <taxon>Cupressales</taxon>
        <taxon>Taxaceae</taxon>
        <taxon>Taxus</taxon>
    </lineage>
</organism>
<evidence type="ECO:0000313" key="2">
    <source>
        <dbReference type="EMBL" id="KAH9321827.1"/>
    </source>
</evidence>
<dbReference type="Gene3D" id="3.30.70.100">
    <property type="match status" value="1"/>
</dbReference>